<dbReference type="AlphaFoldDB" id="A0A136Q805"/>
<proteinExistence type="predicted"/>
<dbReference type="PANTHER" id="PTHR10587">
    <property type="entry name" value="GLYCOSYL TRANSFERASE-RELATED"/>
    <property type="match status" value="1"/>
</dbReference>
<dbReference type="Gene3D" id="3.20.20.370">
    <property type="entry name" value="Glycoside hydrolase/deacetylase"/>
    <property type="match status" value="1"/>
</dbReference>
<dbReference type="PROSITE" id="PS51257">
    <property type="entry name" value="PROKAR_LIPOPROTEIN"/>
    <property type="match status" value="1"/>
</dbReference>
<dbReference type="SUPFAM" id="SSF88713">
    <property type="entry name" value="Glycoside hydrolase/deacetylase"/>
    <property type="match status" value="1"/>
</dbReference>
<dbReference type="EMBL" id="LSZW01000030">
    <property type="protein sequence ID" value="KXK66800.1"/>
    <property type="molecule type" value="Genomic_DNA"/>
</dbReference>
<accession>A0A136Q805</accession>
<dbReference type="STRING" id="626937.HMPREF3293_00346"/>
<reference evidence="5 6" key="1">
    <citation type="submission" date="2016-02" db="EMBL/GenBank/DDBJ databases">
        <authorList>
            <person name="Wen L."/>
            <person name="He K."/>
            <person name="Yang H."/>
        </authorList>
    </citation>
    <scope>NUCLEOTIDE SEQUENCE [LARGE SCALE GENOMIC DNA]</scope>
    <source>
        <strain evidence="5 6">DSM 22607</strain>
    </source>
</reference>
<keyword evidence="6" id="KW-1185">Reference proteome</keyword>
<keyword evidence="2" id="KW-0378">Hydrolase</keyword>
<dbReference type="Gene3D" id="3.90.640.20">
    <property type="entry name" value="Heat-shock cognate protein, ATPase"/>
    <property type="match status" value="1"/>
</dbReference>
<dbReference type="InterPro" id="IPR037126">
    <property type="entry name" value="PdaC/RsiV-like_sf"/>
</dbReference>
<organism evidence="5 6">
    <name type="scientific">Christensenella minuta</name>
    <dbReference type="NCBI Taxonomy" id="626937"/>
    <lineage>
        <taxon>Bacteria</taxon>
        <taxon>Bacillati</taxon>
        <taxon>Bacillota</taxon>
        <taxon>Clostridia</taxon>
        <taxon>Christensenellales</taxon>
        <taxon>Christensenellaceae</taxon>
        <taxon>Christensenella</taxon>
    </lineage>
</organism>
<feature type="domain" description="NodB homology" evidence="4">
    <location>
        <begin position="305"/>
        <end position="494"/>
    </location>
</feature>
<dbReference type="GO" id="GO:0016810">
    <property type="term" value="F:hydrolase activity, acting on carbon-nitrogen (but not peptide) bonds"/>
    <property type="evidence" value="ECO:0007669"/>
    <property type="project" value="InterPro"/>
</dbReference>
<dbReference type="PANTHER" id="PTHR10587:SF133">
    <property type="entry name" value="CHITIN DEACETYLASE 1-RELATED"/>
    <property type="match status" value="1"/>
</dbReference>
<dbReference type="InterPro" id="IPR011330">
    <property type="entry name" value="Glyco_hydro/deAcase_b/a-brl"/>
</dbReference>
<gene>
    <name evidence="5" type="ORF">HMPREF3293_00346</name>
</gene>
<evidence type="ECO:0000313" key="5">
    <source>
        <dbReference type="EMBL" id="KXK66800.1"/>
    </source>
</evidence>
<dbReference type="InterPro" id="IPR021729">
    <property type="entry name" value="DUF3298"/>
</dbReference>
<evidence type="ECO:0000313" key="6">
    <source>
        <dbReference type="Proteomes" id="UP000070366"/>
    </source>
</evidence>
<dbReference type="GO" id="GO:0005975">
    <property type="term" value="P:carbohydrate metabolic process"/>
    <property type="evidence" value="ECO:0007669"/>
    <property type="project" value="InterPro"/>
</dbReference>
<name>A0A136Q805_9FIRM</name>
<keyword evidence="3" id="KW-0732">Signal</keyword>
<dbReference type="InterPro" id="IPR050248">
    <property type="entry name" value="Polysacc_deacetylase_ArnD"/>
</dbReference>
<feature type="signal peptide" evidence="3">
    <location>
        <begin position="1"/>
        <end position="22"/>
    </location>
</feature>
<dbReference type="GO" id="GO:0016020">
    <property type="term" value="C:membrane"/>
    <property type="evidence" value="ECO:0007669"/>
    <property type="project" value="TreeGrafter"/>
</dbReference>
<dbReference type="PATRIC" id="fig|626937.4.peg.344"/>
<sequence>MKRKWIALFAAAALALPLAAGCAGNGTGDMEAYRGRFEAAAVSRQLDSAEGITSGHILETEGDTLVSVDYPVVANAPDISAELKAFAENKLAEFRASADAAHGENKDGLCSLTMTYKPYVTEGNLLSIKFTTESELAGQAAAEEVDAFVYDPAAGKKLALSDVFDPSQDYLTQVAQAAQEYLRRNEVLLKNMDESLFTQGTAPEEANYANFVLAPDKVLFFFGDGTIAPSGAGSFEVGVPLARLAGILNAGNKEAVLGAEQAAAAGTAQETAPAGPAETDIYQIRQRDGFMTAKSIEGIDPMGDKVIALTFDDGPHETLTPKLLDILKENDAVATFFMLGQNAEKYPDIVKRVYDEGHEIGTHSWNHTKEWPNLSVGEKLDQYTRANDAIEAATGLRTLIDRPPGGAITKEEAASIGREQIIWSMDPKDWVTDYRDPDIIYSNVMNGGDGGGAKEVEGYLSDGGVILSHDIHETTVNAYDRIIKELKSRGYKFVTITQMMQIAEARGQDMGGFKFYSAPAADSAGQGEEE</sequence>
<evidence type="ECO:0000259" key="4">
    <source>
        <dbReference type="PROSITE" id="PS51677"/>
    </source>
</evidence>
<evidence type="ECO:0000256" key="3">
    <source>
        <dbReference type="SAM" id="SignalP"/>
    </source>
</evidence>
<protein>
    <submittedName>
        <fullName evidence="5">Polysaccharide deacetylase</fullName>
    </submittedName>
</protein>
<comment type="caution">
    <text evidence="5">The sequence shown here is derived from an EMBL/GenBank/DDBJ whole genome shotgun (WGS) entry which is preliminary data.</text>
</comment>
<dbReference type="GO" id="GO:0046872">
    <property type="term" value="F:metal ion binding"/>
    <property type="evidence" value="ECO:0007669"/>
    <property type="project" value="UniProtKB-KW"/>
</dbReference>
<keyword evidence="1" id="KW-0479">Metal-binding</keyword>
<evidence type="ECO:0000256" key="2">
    <source>
        <dbReference type="ARBA" id="ARBA00022801"/>
    </source>
</evidence>
<evidence type="ECO:0000256" key="1">
    <source>
        <dbReference type="ARBA" id="ARBA00022723"/>
    </source>
</evidence>
<dbReference type="Proteomes" id="UP000070366">
    <property type="component" value="Unassembled WGS sequence"/>
</dbReference>
<dbReference type="Pfam" id="PF01522">
    <property type="entry name" value="Polysacc_deac_1"/>
    <property type="match status" value="1"/>
</dbReference>
<dbReference type="Pfam" id="PF11738">
    <property type="entry name" value="DUF3298"/>
    <property type="match status" value="1"/>
</dbReference>
<feature type="chain" id="PRO_5038707015" evidence="3">
    <location>
        <begin position="23"/>
        <end position="530"/>
    </location>
</feature>
<dbReference type="InterPro" id="IPR002509">
    <property type="entry name" value="NODB_dom"/>
</dbReference>
<dbReference type="PROSITE" id="PS51677">
    <property type="entry name" value="NODB"/>
    <property type="match status" value="1"/>
</dbReference>
<dbReference type="RefSeq" id="WP_147554734.1">
    <property type="nucleotide sequence ID" value="NZ_CABMOF010000014.1"/>
</dbReference>